<comment type="subcellular location">
    <subcellularLocation>
        <location evidence="2">Chromosome</location>
    </subcellularLocation>
    <subcellularLocation>
        <location evidence="1">Nucleus</location>
    </subcellularLocation>
</comment>
<feature type="region of interest" description="Disordered" evidence="8">
    <location>
        <begin position="322"/>
        <end position="355"/>
    </location>
</feature>
<name>A0A6P4ILY7_DROKI</name>
<evidence type="ECO:0000256" key="3">
    <source>
        <dbReference type="ARBA" id="ARBA00022454"/>
    </source>
</evidence>
<keyword evidence="3" id="KW-0158">Chromosome</keyword>
<evidence type="ECO:0000256" key="7">
    <source>
        <dbReference type="ARBA" id="ARBA00023306"/>
    </source>
</evidence>
<evidence type="ECO:0000256" key="6">
    <source>
        <dbReference type="ARBA" id="ARBA00023242"/>
    </source>
</evidence>
<organism evidence="10 11">
    <name type="scientific">Drosophila kikkawai</name>
    <name type="common">Fruit fly</name>
    <dbReference type="NCBI Taxonomy" id="30033"/>
    <lineage>
        <taxon>Eukaryota</taxon>
        <taxon>Metazoa</taxon>
        <taxon>Ecdysozoa</taxon>
        <taxon>Arthropoda</taxon>
        <taxon>Hexapoda</taxon>
        <taxon>Insecta</taxon>
        <taxon>Pterygota</taxon>
        <taxon>Neoptera</taxon>
        <taxon>Endopterygota</taxon>
        <taxon>Diptera</taxon>
        <taxon>Brachycera</taxon>
        <taxon>Muscomorpha</taxon>
        <taxon>Ephydroidea</taxon>
        <taxon>Drosophilidae</taxon>
        <taxon>Drosophila</taxon>
        <taxon>Sophophora</taxon>
    </lineage>
</organism>
<dbReference type="OrthoDB" id="8028148at2759"/>
<keyword evidence="6" id="KW-0539">Nucleus</keyword>
<feature type="compositionally biased region" description="Acidic residues" evidence="8">
    <location>
        <begin position="445"/>
        <end position="454"/>
    </location>
</feature>
<evidence type="ECO:0000256" key="2">
    <source>
        <dbReference type="ARBA" id="ARBA00004286"/>
    </source>
</evidence>
<dbReference type="Pfam" id="PF09666">
    <property type="entry name" value="Sororin_middle"/>
    <property type="match status" value="2"/>
</dbReference>
<protein>
    <submittedName>
        <fullName evidence="11">Protein dalmatian</fullName>
    </submittedName>
</protein>
<dbReference type="AlphaFoldDB" id="A0A6P4ILY7"/>
<keyword evidence="7" id="KW-0131">Cell cycle</keyword>
<feature type="region of interest" description="Disordered" evidence="8">
    <location>
        <begin position="685"/>
        <end position="715"/>
    </location>
</feature>
<dbReference type="GO" id="GO:0051301">
    <property type="term" value="P:cell division"/>
    <property type="evidence" value="ECO:0007669"/>
    <property type="project" value="UniProtKB-KW"/>
</dbReference>
<keyword evidence="10" id="KW-1185">Reference proteome</keyword>
<dbReference type="GO" id="GO:0005694">
    <property type="term" value="C:chromosome"/>
    <property type="evidence" value="ECO:0007669"/>
    <property type="project" value="UniProtKB-SubCell"/>
</dbReference>
<evidence type="ECO:0000256" key="1">
    <source>
        <dbReference type="ARBA" id="ARBA00004123"/>
    </source>
</evidence>
<reference evidence="11" key="1">
    <citation type="submission" date="2025-08" db="UniProtKB">
        <authorList>
            <consortium name="RefSeq"/>
        </authorList>
    </citation>
    <scope>IDENTIFICATION</scope>
    <source>
        <strain evidence="11">14028-0561.14</strain>
        <tissue evidence="11">Whole fly</tissue>
    </source>
</reference>
<feature type="region of interest" description="Disordered" evidence="8">
    <location>
        <begin position="411"/>
        <end position="468"/>
    </location>
</feature>
<dbReference type="GO" id="GO:0005634">
    <property type="term" value="C:nucleus"/>
    <property type="evidence" value="ECO:0007669"/>
    <property type="project" value="UniProtKB-SubCell"/>
</dbReference>
<proteinExistence type="predicted"/>
<keyword evidence="4" id="KW-0132">Cell division</keyword>
<evidence type="ECO:0000256" key="8">
    <source>
        <dbReference type="SAM" id="MobiDB-lite"/>
    </source>
</evidence>
<keyword evidence="5" id="KW-0498">Mitosis</keyword>
<sequence>MVKTRARAAPCVLPVGASSERRSGKTSPKDAGGGISSAPPKPPSRLRKCVVKIKRLKFLECPVSGEVYLDDSAFEPARNSTMCAPKTRGSKPKPSATVPKVSSGPKQIKKKSPTKPENSTIKKTRFFHRDLPPTRSRSSVTRNVYEFLSQSQIEDDNTREDPAADIIQRLVENGKACVMVPSKMGGKLIKRRLKGKRKQCSLENLAGKTANTKAKKPRPLRQREAARALSPIYEPEDDFSNNADEVFTEPIQVAVQVHAPPEPSVQSNTSKHTSDGAYSHLARSVLLNQTKAQDEKTSSSRRRDLLNMARQFISTPLNRKAVTAPEANSTTHVISPIPRLPPNSTASPGGGASPWRVSDQSAMPNTFMFGFNTSNLPSYSSDHAQRPRHVYVPDTQGQEEDAAPVIEENSFCNTLHDPSPTADDSNQENMPPPPASQTLVPNEQENAENSEDAENFVHLPNPRKSMQKRRPFQDINILEVVVLPSWKKNVQATPSKGNSSPNVATASPIPQRSQTRANLFGYDEILPCEDRPTNPTEPPVSSSRNLFGFEEFLTENEVVTAPTSTLTQNESLHDKLHRLGDLRPMDIELPKSSSDSPRHDCFGEVPLCQPDIRQVMCSTMIQHQQPPRRKPALAADETIGLFRDEAELETTFDKKKPRRTYVKERPKRKRKQRVHVLYIDTDSSEDECEQDLQDSSIESPQKKQQLKRPRKDAQHEAKLQEFITSFNKECEEVEKFSMIIE</sequence>
<dbReference type="InterPro" id="IPR057261">
    <property type="entry name" value="Sororin-like_M"/>
</dbReference>
<feature type="region of interest" description="Disordered" evidence="8">
    <location>
        <begin position="1"/>
        <end position="46"/>
    </location>
</feature>
<accession>A0A6P4ILY7</accession>
<evidence type="ECO:0000313" key="11">
    <source>
        <dbReference type="RefSeq" id="XP_017023533.1"/>
    </source>
</evidence>
<evidence type="ECO:0000259" key="9">
    <source>
        <dbReference type="Pfam" id="PF09666"/>
    </source>
</evidence>
<feature type="region of interest" description="Disordered" evidence="8">
    <location>
        <begin position="74"/>
        <end position="123"/>
    </location>
</feature>
<evidence type="ECO:0000256" key="5">
    <source>
        <dbReference type="ARBA" id="ARBA00022776"/>
    </source>
</evidence>
<feature type="domain" description="Sororin-like middle region" evidence="9">
    <location>
        <begin position="539"/>
        <end position="594"/>
    </location>
</feature>
<gene>
    <name evidence="11" type="primary">dmt</name>
</gene>
<evidence type="ECO:0000313" key="10">
    <source>
        <dbReference type="Proteomes" id="UP001652661"/>
    </source>
</evidence>
<dbReference type="RefSeq" id="XP_017023533.1">
    <property type="nucleotide sequence ID" value="XM_017168044.3"/>
</dbReference>
<evidence type="ECO:0000256" key="4">
    <source>
        <dbReference type="ARBA" id="ARBA00022618"/>
    </source>
</evidence>
<dbReference type="Proteomes" id="UP001652661">
    <property type="component" value="Chromosome 3R"/>
</dbReference>
<feature type="domain" description="Sororin-like middle region" evidence="9">
    <location>
        <begin position="428"/>
        <end position="537"/>
    </location>
</feature>